<dbReference type="STRING" id="1517416.IDAT_03710"/>
<proteinExistence type="predicted"/>
<accession>A0A094IP54</accession>
<protein>
    <submittedName>
        <fullName evidence="1">Uncharacterized protein</fullName>
    </submittedName>
</protein>
<reference evidence="1 2" key="1">
    <citation type="submission" date="2014-06" db="EMBL/GenBank/DDBJ databases">
        <title>Draft genome sequence of Idiomarina sp. MCCC 1A10513.</title>
        <authorList>
            <person name="Du J."/>
            <person name="Lai Q."/>
            <person name="Shao Z."/>
        </authorList>
    </citation>
    <scope>NUCLEOTIDE SEQUENCE [LARGE SCALE GENOMIC DNA]</scope>
    <source>
        <strain evidence="1 2">MCCC 1A10513</strain>
    </source>
</reference>
<sequence length="243" mass="27391">MNAFEKNLLRLGIVASLAMAGTALYNTTVEQPNHFETLNVERINIVEADGTVKLLITNTERFPTTEEVNGRVLNETRKKRSGMLFFNEEGMEAGGLIFDGSKNEQGHSSGLSLTFDQYNGDQVMQLLTTDQERGDQRRVSSALVFNDRPEHETQDKVREVMREIEQIEDPAVRRAKIQEYQEQGIIGGSTRLLLGKTGSQNNGLFLFAKDGSPRAMFYVDANDQVQLQFMNDKGEVTHSWPEQ</sequence>
<name>A0A094IP54_9GAMM</name>
<dbReference type="eggNOG" id="ENOG502Z7N1">
    <property type="taxonomic scope" value="Bacteria"/>
</dbReference>
<dbReference type="RefSeq" id="WP_034730600.1">
    <property type="nucleotide sequence ID" value="NZ_JPIN01000002.1"/>
</dbReference>
<dbReference type="Proteomes" id="UP000053718">
    <property type="component" value="Unassembled WGS sequence"/>
</dbReference>
<organism evidence="1 2">
    <name type="scientific">Pseudidiomarina atlantica</name>
    <dbReference type="NCBI Taxonomy" id="1517416"/>
    <lineage>
        <taxon>Bacteria</taxon>
        <taxon>Pseudomonadati</taxon>
        <taxon>Pseudomonadota</taxon>
        <taxon>Gammaproteobacteria</taxon>
        <taxon>Alteromonadales</taxon>
        <taxon>Idiomarinaceae</taxon>
        <taxon>Pseudidiomarina</taxon>
    </lineage>
</organism>
<comment type="caution">
    <text evidence="1">The sequence shown here is derived from an EMBL/GenBank/DDBJ whole genome shotgun (WGS) entry which is preliminary data.</text>
</comment>
<keyword evidence="2" id="KW-1185">Reference proteome</keyword>
<evidence type="ECO:0000313" key="1">
    <source>
        <dbReference type="EMBL" id="KFZ29465.1"/>
    </source>
</evidence>
<dbReference type="EMBL" id="JPIN01000002">
    <property type="protein sequence ID" value="KFZ29465.1"/>
    <property type="molecule type" value="Genomic_DNA"/>
</dbReference>
<dbReference type="OrthoDB" id="1349101at2"/>
<dbReference type="AlphaFoldDB" id="A0A094IP54"/>
<gene>
    <name evidence="1" type="ORF">IDAT_03710</name>
</gene>
<evidence type="ECO:0000313" key="2">
    <source>
        <dbReference type="Proteomes" id="UP000053718"/>
    </source>
</evidence>